<name>A0A7U0GBW9_9CAUD</name>
<organism evidence="2 3">
    <name type="scientific">Klebsiella phage vB_KpM_FBKp24</name>
    <dbReference type="NCBI Taxonomy" id="2801834"/>
    <lineage>
        <taxon>Viruses</taxon>
        <taxon>Duplodnaviria</taxon>
        <taxon>Heunggongvirae</taxon>
        <taxon>Uroviricota</taxon>
        <taxon>Caudoviricetes</taxon>
        <taxon>Chimalliviridae</taxon>
        <taxon>Maaswegvirus</taxon>
        <taxon>Maaswegvirus Kp24</taxon>
    </lineage>
</organism>
<feature type="transmembrane region" description="Helical" evidence="1">
    <location>
        <begin position="43"/>
        <end position="65"/>
    </location>
</feature>
<sequence length="77" mass="8966">MDLAILAFSGGAIWLAVFLMIVWKPIVNPKYRRVVLRMKMWKVLTIGIAWPFICIGIFVGLIWYLNIYNPFKKPPVN</sequence>
<protein>
    <submittedName>
        <fullName evidence="2">Uncharacterized protein</fullName>
    </submittedName>
</protein>
<accession>A0A7U0GBW9</accession>
<feature type="transmembrane region" description="Helical" evidence="1">
    <location>
        <begin position="6"/>
        <end position="23"/>
    </location>
</feature>
<reference evidence="2 3" key="1">
    <citation type="submission" date="2020-12" db="EMBL/GenBank/DDBJ databases">
        <title>Genomic characterization of four novel bacteriophages infecting Klebsiella pneumoniae.</title>
        <authorList>
            <person name="Estrada Bonilla B."/>
            <person name="Costa A.R."/>
            <person name="van Rossum T."/>
            <person name="Hagedoorn S."/>
            <person name="Wallinga H."/>
            <person name="Xiao M."/>
            <person name="Song W."/>
            <person name="Haas P.-J."/>
            <person name="Nobrega F.L."/>
            <person name="Brouns S.J.J."/>
        </authorList>
    </citation>
    <scope>NUCLEOTIDE SEQUENCE [LARGE SCALE GENOMIC DNA]</scope>
</reference>
<dbReference type="Proteomes" id="UP000596381">
    <property type="component" value="Segment"/>
</dbReference>
<keyword evidence="3" id="KW-1185">Reference proteome</keyword>
<keyword evidence="1" id="KW-0812">Transmembrane</keyword>
<keyword evidence="1" id="KW-0472">Membrane</keyword>
<keyword evidence="1" id="KW-1133">Transmembrane helix</keyword>
<gene>
    <name evidence="2" type="ORF">vBKpMFBKp24_281</name>
</gene>
<proteinExistence type="predicted"/>
<evidence type="ECO:0000256" key="1">
    <source>
        <dbReference type="SAM" id="Phobius"/>
    </source>
</evidence>
<evidence type="ECO:0000313" key="3">
    <source>
        <dbReference type="Proteomes" id="UP000596381"/>
    </source>
</evidence>
<evidence type="ECO:0000313" key="2">
    <source>
        <dbReference type="EMBL" id="QQV92334.1"/>
    </source>
</evidence>
<dbReference type="EMBL" id="MW394391">
    <property type="protein sequence ID" value="QQV92334.1"/>
    <property type="molecule type" value="Genomic_DNA"/>
</dbReference>